<dbReference type="GO" id="GO:0061630">
    <property type="term" value="F:ubiquitin protein ligase activity"/>
    <property type="evidence" value="ECO:0007669"/>
    <property type="project" value="UniProtKB-EC"/>
</dbReference>
<keyword evidence="4 6" id="KW-0863">Zinc-finger</keyword>
<dbReference type="GO" id="GO:0008270">
    <property type="term" value="F:zinc ion binding"/>
    <property type="evidence" value="ECO:0007669"/>
    <property type="project" value="UniProtKB-KW"/>
</dbReference>
<evidence type="ECO:0000256" key="3">
    <source>
        <dbReference type="ARBA" id="ARBA00022723"/>
    </source>
</evidence>
<gene>
    <name evidence="10" type="primary">LOC115754098</name>
</gene>
<organism evidence="9 10">
    <name type="scientific">Rhodamnia argentea</name>
    <dbReference type="NCBI Taxonomy" id="178133"/>
    <lineage>
        <taxon>Eukaryota</taxon>
        <taxon>Viridiplantae</taxon>
        <taxon>Streptophyta</taxon>
        <taxon>Embryophyta</taxon>
        <taxon>Tracheophyta</taxon>
        <taxon>Spermatophyta</taxon>
        <taxon>Magnoliopsida</taxon>
        <taxon>eudicotyledons</taxon>
        <taxon>Gunneridae</taxon>
        <taxon>Pentapetalae</taxon>
        <taxon>rosids</taxon>
        <taxon>malvids</taxon>
        <taxon>Myrtales</taxon>
        <taxon>Myrtaceae</taxon>
        <taxon>Myrtoideae</taxon>
        <taxon>Myrteae</taxon>
        <taxon>Australasian group</taxon>
        <taxon>Rhodamnia</taxon>
    </lineage>
</organism>
<dbReference type="InterPro" id="IPR001841">
    <property type="entry name" value="Znf_RING"/>
</dbReference>
<keyword evidence="3" id="KW-0479">Metal-binding</keyword>
<evidence type="ECO:0000256" key="7">
    <source>
        <dbReference type="SAM" id="MobiDB-lite"/>
    </source>
</evidence>
<feature type="domain" description="RING-type" evidence="8">
    <location>
        <begin position="133"/>
        <end position="174"/>
    </location>
</feature>
<dbReference type="PANTHER" id="PTHR15710:SF217">
    <property type="entry name" value="E3 UBIQUITIN-PROTEIN LIGASE RDUF2"/>
    <property type="match status" value="1"/>
</dbReference>
<evidence type="ECO:0000313" key="9">
    <source>
        <dbReference type="Proteomes" id="UP000827889"/>
    </source>
</evidence>
<keyword evidence="5" id="KW-0862">Zinc</keyword>
<evidence type="ECO:0000256" key="4">
    <source>
        <dbReference type="ARBA" id="ARBA00022771"/>
    </source>
</evidence>
<evidence type="ECO:0000313" key="10">
    <source>
        <dbReference type="RefSeq" id="XP_030548887.2"/>
    </source>
</evidence>
<feature type="region of interest" description="Disordered" evidence="7">
    <location>
        <begin position="82"/>
        <end position="109"/>
    </location>
</feature>
<accession>A0A8B8QRI0</accession>
<dbReference type="CDD" id="cd16454">
    <property type="entry name" value="RING-H2_PA-TM-RING"/>
    <property type="match status" value="1"/>
</dbReference>
<evidence type="ECO:0000256" key="1">
    <source>
        <dbReference type="ARBA" id="ARBA00000900"/>
    </source>
</evidence>
<dbReference type="SMART" id="SM00184">
    <property type="entry name" value="RING"/>
    <property type="match status" value="1"/>
</dbReference>
<comment type="catalytic activity">
    <reaction evidence="1">
        <text>S-ubiquitinyl-[E2 ubiquitin-conjugating enzyme]-L-cysteine + [acceptor protein]-L-lysine = [E2 ubiquitin-conjugating enzyme]-L-cysteine + N(6)-ubiquitinyl-[acceptor protein]-L-lysine.</text>
        <dbReference type="EC" id="2.3.2.27"/>
    </reaction>
</comment>
<dbReference type="InterPro" id="IPR013083">
    <property type="entry name" value="Znf_RING/FYVE/PHD"/>
</dbReference>
<evidence type="ECO:0000256" key="6">
    <source>
        <dbReference type="PROSITE-ProRule" id="PRU00175"/>
    </source>
</evidence>
<keyword evidence="9" id="KW-1185">Reference proteome</keyword>
<dbReference type="Pfam" id="PF13639">
    <property type="entry name" value="zf-RING_2"/>
    <property type="match status" value="1"/>
</dbReference>
<dbReference type="AlphaFoldDB" id="A0A8B8QRI0"/>
<dbReference type="GeneID" id="115754098"/>
<reference evidence="10" key="1">
    <citation type="submission" date="2025-08" db="UniProtKB">
        <authorList>
            <consortium name="RefSeq"/>
        </authorList>
    </citation>
    <scope>IDENTIFICATION</scope>
    <source>
        <tissue evidence="10">Leaf</tissue>
    </source>
</reference>
<evidence type="ECO:0000256" key="5">
    <source>
        <dbReference type="ARBA" id="ARBA00022833"/>
    </source>
</evidence>
<protein>
    <recommendedName>
        <fullName evidence="2">RING-type E3 ubiquitin transferase</fullName>
        <ecNumber evidence="2">2.3.2.27</ecNumber>
    </recommendedName>
</protein>
<dbReference type="Proteomes" id="UP000827889">
    <property type="component" value="Chromosome 8"/>
</dbReference>
<sequence>MYEFSFPADQLSRDAAGEQNVRDMLTEVGVMYTRHHEFMVQMVLSRAASMAGDERNREAKVLPMRVSISCADPRIHRELMMSEEEEDEGLATSYDEGEDMDTSEDSDEEEAAMIGQWLAGLMEVEATERSVDCAICCEEIIVGSTASSMPCCHVYHRGCIAKWLKNSRTCPLCRFELPSTYYH</sequence>
<dbReference type="PROSITE" id="PS50089">
    <property type="entry name" value="ZF_RING_2"/>
    <property type="match status" value="1"/>
</dbReference>
<dbReference type="EC" id="2.3.2.27" evidence="2"/>
<dbReference type="PANTHER" id="PTHR15710">
    <property type="entry name" value="E3 UBIQUITIN-PROTEIN LIGASE PRAJA"/>
    <property type="match status" value="1"/>
</dbReference>
<dbReference type="GO" id="GO:0005737">
    <property type="term" value="C:cytoplasm"/>
    <property type="evidence" value="ECO:0007669"/>
    <property type="project" value="TreeGrafter"/>
</dbReference>
<evidence type="ECO:0000259" key="8">
    <source>
        <dbReference type="PROSITE" id="PS50089"/>
    </source>
</evidence>
<proteinExistence type="predicted"/>
<dbReference type="GO" id="GO:0016567">
    <property type="term" value="P:protein ubiquitination"/>
    <property type="evidence" value="ECO:0007669"/>
    <property type="project" value="TreeGrafter"/>
</dbReference>
<evidence type="ECO:0000256" key="2">
    <source>
        <dbReference type="ARBA" id="ARBA00012483"/>
    </source>
</evidence>
<dbReference type="SUPFAM" id="SSF57850">
    <property type="entry name" value="RING/U-box"/>
    <property type="match status" value="1"/>
</dbReference>
<name>A0A8B8QRI0_9MYRT</name>
<dbReference type="Gene3D" id="3.30.40.10">
    <property type="entry name" value="Zinc/RING finger domain, C3HC4 (zinc finger)"/>
    <property type="match status" value="1"/>
</dbReference>
<dbReference type="RefSeq" id="XP_030548887.2">
    <property type="nucleotide sequence ID" value="XM_030693027.2"/>
</dbReference>
<dbReference type="KEGG" id="rarg:115754098"/>